<feature type="domain" description="Band 7" evidence="1">
    <location>
        <begin position="2"/>
        <end position="119"/>
    </location>
</feature>
<dbReference type="Gene3D" id="3.30.479.30">
    <property type="entry name" value="Band 7 domain"/>
    <property type="match status" value="1"/>
</dbReference>
<dbReference type="EMBL" id="JBIMZQ010000006">
    <property type="protein sequence ID" value="KAL3670862.1"/>
    <property type="molecule type" value="Genomic_DNA"/>
</dbReference>
<dbReference type="InterPro" id="IPR001107">
    <property type="entry name" value="Band_7"/>
</dbReference>
<dbReference type="InterPro" id="IPR036013">
    <property type="entry name" value="Band_7/SPFH_dom_sf"/>
</dbReference>
<reference evidence="2 3" key="1">
    <citation type="submission" date="2024-09" db="EMBL/GenBank/DDBJ databases">
        <title>Genome sequencing and assembly of Phytophthora oleae, isolate VK10A, causative agent of rot of olive drupes.</title>
        <authorList>
            <person name="Conti Taguali S."/>
            <person name="Riolo M."/>
            <person name="La Spada F."/>
            <person name="Cacciola S.O."/>
            <person name="Dionisio G."/>
        </authorList>
    </citation>
    <scope>NUCLEOTIDE SEQUENCE [LARGE SCALE GENOMIC DNA]</scope>
    <source>
        <strain evidence="2 3">VK10A</strain>
    </source>
</reference>
<gene>
    <name evidence="2" type="ORF">V7S43_004047</name>
</gene>
<evidence type="ECO:0000259" key="1">
    <source>
        <dbReference type="Pfam" id="PF01145"/>
    </source>
</evidence>
<dbReference type="Pfam" id="PF01145">
    <property type="entry name" value="Band_7"/>
    <property type="match status" value="1"/>
</dbReference>
<accession>A0ABD3FVB3</accession>
<comment type="caution">
    <text evidence="2">The sequence shown here is derived from an EMBL/GenBank/DDBJ whole genome shotgun (WGS) entry which is preliminary data.</text>
</comment>
<dbReference type="Proteomes" id="UP001632037">
    <property type="component" value="Unassembled WGS sequence"/>
</dbReference>
<sequence>MVDIDISISFQIGPTENDVYAFVYSLGAHRFDELLYSITEEAIRGLVHSVRHDQVHDLREEFAVGMKTDLNEKLKSFGVFIQNVKVTNVNLPTALAKTLEETTVFKTRMQEQEKNRENQMRILLNRETQTLTALEKSNERTIQDLQAKSVNAAEGLKDNALDSATARAVERKTLPSIELKNLQANYDRYVEAAKVSAEATIQAAEKQAAMILATADVEEASAEFLMARRNFDYNEKRIDVEASLLEAVPLVISGKNGDQVIQSTVLEAVRSTMN</sequence>
<proteinExistence type="predicted"/>
<dbReference type="AlphaFoldDB" id="A0ABD3FVB3"/>
<keyword evidence="3" id="KW-1185">Reference proteome</keyword>
<evidence type="ECO:0000313" key="3">
    <source>
        <dbReference type="Proteomes" id="UP001632037"/>
    </source>
</evidence>
<protein>
    <recommendedName>
        <fullName evidence="1">Band 7 domain-containing protein</fullName>
    </recommendedName>
</protein>
<organism evidence="2 3">
    <name type="scientific">Phytophthora oleae</name>
    <dbReference type="NCBI Taxonomy" id="2107226"/>
    <lineage>
        <taxon>Eukaryota</taxon>
        <taxon>Sar</taxon>
        <taxon>Stramenopiles</taxon>
        <taxon>Oomycota</taxon>
        <taxon>Peronosporomycetes</taxon>
        <taxon>Peronosporales</taxon>
        <taxon>Peronosporaceae</taxon>
        <taxon>Phytophthora</taxon>
    </lineage>
</organism>
<name>A0ABD3FVB3_9STRA</name>
<dbReference type="SUPFAM" id="SSF117892">
    <property type="entry name" value="Band 7/SPFH domain"/>
    <property type="match status" value="1"/>
</dbReference>
<evidence type="ECO:0000313" key="2">
    <source>
        <dbReference type="EMBL" id="KAL3670862.1"/>
    </source>
</evidence>